<protein>
    <submittedName>
        <fullName evidence="1">Uncharacterized protein</fullName>
    </submittedName>
</protein>
<name>A0AAU7DPL1_9BACT</name>
<dbReference type="RefSeq" id="WP_348264418.1">
    <property type="nucleotide sequence ID" value="NZ_CP121196.1"/>
</dbReference>
<dbReference type="AlphaFoldDB" id="A0AAU7DPL1"/>
<sequence>MRFSEVRFVSVVLLVTGIVPCAGAQSSIGKVTLSKTTMARVSTIGSGSHTTYNTVSLLAEMPDADLVTARRNSAVHADAVATEAAAVLSVPVPQPNSVMTGATSVAFKGLTTVDTANTNGFVVSPPDQGLCAGHGFAMEVINLSMAVYSTSGARLTVPESVYSFFGFDPNSNSLSDPRCYYDASTQRWFVSMTDPFDSATGRSYLLLAVSQTSDPRGAFYIYVIDSTDDGLNGTPANPGCNSSDPCFGDQPTLGADAYGVYLTTNEFGLAAPVFNGAEIYAISKSALEAGTASSLVHIGDLSLAEGYSYSVQPASSPDLSGESGSGVEYFLSALDFYGTLDNRIAVWALTNTSSLSSATPNVSLSNDVIRSEVYGQPGPATQKSGPYPLGQALGDPEELISSGDDRMQNVVFASGHLWGALNTVISDGTNTNVGIAYFDVKPSVSGGLVSGKVQGQSYISIKGNSVIYPGTGVTEDGTAAIAFTVTGPSFYPSAAYAKVNPSHASSVSIVAEGVAPQDDFSGYPQFGGGGVARWGDYSWGVADGNSLWLATEYIPGGISALNYYTDFGTYVYEVKFQ</sequence>
<dbReference type="EMBL" id="CP121196">
    <property type="protein sequence ID" value="XBH19203.1"/>
    <property type="molecule type" value="Genomic_DNA"/>
</dbReference>
<organism evidence="1">
    <name type="scientific">Telmatobacter sp. DSM 110680</name>
    <dbReference type="NCBI Taxonomy" id="3036704"/>
    <lineage>
        <taxon>Bacteria</taxon>
        <taxon>Pseudomonadati</taxon>
        <taxon>Acidobacteriota</taxon>
        <taxon>Terriglobia</taxon>
        <taxon>Terriglobales</taxon>
        <taxon>Acidobacteriaceae</taxon>
        <taxon>Telmatobacter</taxon>
    </lineage>
</organism>
<proteinExistence type="predicted"/>
<evidence type="ECO:0000313" key="1">
    <source>
        <dbReference type="EMBL" id="XBH19203.1"/>
    </source>
</evidence>
<reference evidence="1" key="1">
    <citation type="submission" date="2023-03" db="EMBL/GenBank/DDBJ databases">
        <title>Edaphobacter sp.</title>
        <authorList>
            <person name="Huber K.J."/>
            <person name="Papendorf J."/>
            <person name="Pilke C."/>
            <person name="Bunk B."/>
            <person name="Sproeer C."/>
            <person name="Pester M."/>
        </authorList>
    </citation>
    <scope>NUCLEOTIDE SEQUENCE</scope>
    <source>
        <strain evidence="1">DSM 110680</strain>
    </source>
</reference>
<gene>
    <name evidence="1" type="ORF">P8935_07770</name>
</gene>
<accession>A0AAU7DPL1</accession>